<dbReference type="InterPro" id="IPR052945">
    <property type="entry name" value="Mitotic_Regulator"/>
</dbReference>
<feature type="region of interest" description="Disordered" evidence="1">
    <location>
        <begin position="823"/>
        <end position="886"/>
    </location>
</feature>
<evidence type="ECO:0000259" key="2">
    <source>
        <dbReference type="Pfam" id="PF01471"/>
    </source>
</evidence>
<evidence type="ECO:0000256" key="1">
    <source>
        <dbReference type="SAM" id="MobiDB-lite"/>
    </source>
</evidence>
<organism evidence="3 4">
    <name type="scientific">Endobacterium cereale</name>
    <dbReference type="NCBI Taxonomy" id="2663029"/>
    <lineage>
        <taxon>Bacteria</taxon>
        <taxon>Pseudomonadati</taxon>
        <taxon>Pseudomonadota</taxon>
        <taxon>Alphaproteobacteria</taxon>
        <taxon>Hyphomicrobiales</taxon>
        <taxon>Rhizobiaceae</taxon>
        <taxon>Endobacterium</taxon>
    </lineage>
</organism>
<feature type="compositionally biased region" description="Basic and acidic residues" evidence="1">
    <location>
        <begin position="634"/>
        <end position="648"/>
    </location>
</feature>
<feature type="domain" description="Peptidoglycan binding-like" evidence="2">
    <location>
        <begin position="1147"/>
        <end position="1198"/>
    </location>
</feature>
<dbReference type="InterPro" id="IPR036366">
    <property type="entry name" value="PGBDSf"/>
</dbReference>
<evidence type="ECO:0000313" key="4">
    <source>
        <dbReference type="Proteomes" id="UP000435138"/>
    </source>
</evidence>
<reference evidence="3 4" key="1">
    <citation type="submission" date="2019-11" db="EMBL/GenBank/DDBJ databases">
        <title>Genome analysis of Rhizobacterium cereale a novel genus and species isolated from maize roots in North Spain.</title>
        <authorList>
            <person name="Menendez E."/>
            <person name="Flores-Felix J.D."/>
            <person name="Ramirez-Bahena M.-H."/>
            <person name="Igual J.M."/>
            <person name="Garcia-Fraile P."/>
            <person name="Peix A."/>
            <person name="Velazquez E."/>
        </authorList>
    </citation>
    <scope>NUCLEOTIDE SEQUENCE [LARGE SCALE GENOMIC DNA]</scope>
    <source>
        <strain evidence="3 4">RZME27</strain>
    </source>
</reference>
<feature type="compositionally biased region" description="Low complexity" evidence="1">
    <location>
        <begin position="854"/>
        <end position="872"/>
    </location>
</feature>
<comment type="caution">
    <text evidence="3">The sequence shown here is derived from an EMBL/GenBank/DDBJ whole genome shotgun (WGS) entry which is preliminary data.</text>
</comment>
<dbReference type="Proteomes" id="UP000435138">
    <property type="component" value="Unassembled WGS sequence"/>
</dbReference>
<sequence length="1206" mass="127696">YADNRAPRAESRPLPPVAQNRPLASAVAARAAAPAVLPDAIMNDIAEALVSLRQDLKQDISQGVAREMDGLRTEIRSIRAIAEDRHFADDMRNDLARLADSIGSLNHRGAPETDDLREEFEGLRAAMQGLAREDTVQRMETQFLGLEERVLDADPQALRQELVALAYRIDDIKTQLGAVGDNRSILALEDKLLTLAAAVEQLGNNMVPHNDPMIVEQFSVLDRRLDEISRALAASSRASADAALDHGMIGRLESRLEGLADQIDAMHRDALQSAIPASSSVDDEMGVRIEALARKIDDFSREQGAMRLDERLEDLAILMERVQQPAQPAELTGYLSDISRKIDALEQGSVNDALAERLDYISRRIEEIEVAQPTAPVDNALFGRLEGRLSDIAARLDDAAAAPSGDNDALRNLEDQIANLSRLISEPKPAAEAFELPAAFEERMSAIEGYMATSDEYVIEAARQAAEAVVEAYARNGVASGGAAPDMGALTALAEDLRHLEDLTRGSEERTHQTFEMLHRTLVSIADRLDTMEGSIARQGSNQAVYEPARPAPAPAPAPGRTSMQAAPVAHAPAAPAMPKATVPMFAGCEDLHSSVALPTDDRLDERALFADDLESGLLDNGDASDDLENAQRTADKEGREIAAGDKSRSSLLGGMKRFLSGHREAEPTASGRALVEPTPSIDPADMLLPEQQNIPLEPGSGMPDVKKILERVRASQTGQAANTATADGESVDYIAAARRAAKAAAMETDPTLAVSAGSRGKDKQAKKNAVKAGRAAALKPQASSGLASAFSRHRKPILLAVGAVLLALMAMPLVNTLTRGDDAPAAPPEVGMVEPGENRAEGEPSIGMAASEADTSLQDTTAATSQSAAPTEGDEASAPVPGVAQAPLDDTQQETQLGAAASGVSSFAETAPATAAPQATIEIPATMGPKSLADAAADGDALALFEIGARYQDGRGVATNLPEAVRWYEMAAQRGLAPAQYRVANLYEKGTGVSRDFGKAMTFYEQAANAGNASAMHNLAVLYASGAAGTPDYAKAVSWFERAADLGVSDSQFNLAILYARGNGVPQNLDASYKWFSVAARGGDQDAAQKRDEVGNAMSPTQLEAAKAAAAQWQVKPVDPNANSVNLPDEWVGKGEKTASVDMEKAIRNIQAILNKNGFDAGAPDGKMGNKTVAAIRSFQKANGMEADGKVSEPLVRKLLATNQG</sequence>
<evidence type="ECO:0000313" key="3">
    <source>
        <dbReference type="EMBL" id="MQY45503.1"/>
    </source>
</evidence>
<dbReference type="SMART" id="SM00671">
    <property type="entry name" value="SEL1"/>
    <property type="match status" value="4"/>
</dbReference>
<keyword evidence="4" id="KW-1185">Reference proteome</keyword>
<dbReference type="InterPro" id="IPR011990">
    <property type="entry name" value="TPR-like_helical_dom_sf"/>
</dbReference>
<feature type="region of interest" description="Disordered" evidence="1">
    <location>
        <begin position="541"/>
        <end position="563"/>
    </location>
</feature>
<proteinExistence type="predicted"/>
<dbReference type="SUPFAM" id="SSF47090">
    <property type="entry name" value="PGBD-like"/>
    <property type="match status" value="1"/>
</dbReference>
<name>A0A6A8A3K9_9HYPH</name>
<accession>A0A6A8A3K9</accession>
<dbReference type="PANTHER" id="PTHR43628">
    <property type="entry name" value="ACTIVATOR OF C KINASE PROTEIN 1-RELATED"/>
    <property type="match status" value="1"/>
</dbReference>
<dbReference type="InterPro" id="IPR036365">
    <property type="entry name" value="PGBD-like_sf"/>
</dbReference>
<protein>
    <submittedName>
        <fullName evidence="3">Hemagglutinin</fullName>
    </submittedName>
</protein>
<dbReference type="Gene3D" id="1.25.40.10">
    <property type="entry name" value="Tetratricopeptide repeat domain"/>
    <property type="match status" value="1"/>
</dbReference>
<feature type="region of interest" description="Disordered" evidence="1">
    <location>
        <begin position="755"/>
        <end position="783"/>
    </location>
</feature>
<dbReference type="PANTHER" id="PTHR43628:SF1">
    <property type="entry name" value="CHITIN SYNTHASE REGULATORY FACTOR 2-RELATED"/>
    <property type="match status" value="1"/>
</dbReference>
<dbReference type="InterPro" id="IPR002477">
    <property type="entry name" value="Peptidoglycan-bd-like"/>
</dbReference>
<dbReference type="RefSeq" id="WP_153353028.1">
    <property type="nucleotide sequence ID" value="NZ_WIXI01000033.1"/>
</dbReference>
<dbReference type="Pfam" id="PF08238">
    <property type="entry name" value="Sel1"/>
    <property type="match status" value="4"/>
</dbReference>
<feature type="non-terminal residue" evidence="3">
    <location>
        <position position="1"/>
    </location>
</feature>
<dbReference type="AlphaFoldDB" id="A0A6A8A3K9"/>
<gene>
    <name evidence="3" type="ORF">GAO09_05430</name>
</gene>
<dbReference type="Pfam" id="PF01471">
    <property type="entry name" value="PG_binding_1"/>
    <property type="match status" value="1"/>
</dbReference>
<feature type="region of interest" description="Disordered" evidence="1">
    <location>
        <begin position="617"/>
        <end position="648"/>
    </location>
</feature>
<dbReference type="InterPro" id="IPR006597">
    <property type="entry name" value="Sel1-like"/>
</dbReference>
<dbReference type="SUPFAM" id="SSF81901">
    <property type="entry name" value="HCP-like"/>
    <property type="match status" value="1"/>
</dbReference>
<dbReference type="Gene3D" id="1.10.101.10">
    <property type="entry name" value="PGBD-like superfamily/PGBD"/>
    <property type="match status" value="1"/>
</dbReference>
<dbReference type="EMBL" id="WIXI01000033">
    <property type="protein sequence ID" value="MQY45503.1"/>
    <property type="molecule type" value="Genomic_DNA"/>
</dbReference>